<reference evidence="1" key="1">
    <citation type="submission" date="2020-03" db="EMBL/GenBank/DDBJ databases">
        <title>Studies in the Genomics of Life Span.</title>
        <authorList>
            <person name="Glass D."/>
        </authorList>
    </citation>
    <scope>NUCLEOTIDE SEQUENCE</scope>
    <source>
        <strain evidence="1">LTLLF</strain>
        <tissue evidence="1">Muscle</tissue>
    </source>
</reference>
<name>A0A8J6GGC6_MICOH</name>
<organism evidence="1 2">
    <name type="scientific">Microtus ochrogaster</name>
    <name type="common">Prairie vole</name>
    <dbReference type="NCBI Taxonomy" id="79684"/>
    <lineage>
        <taxon>Eukaryota</taxon>
        <taxon>Metazoa</taxon>
        <taxon>Chordata</taxon>
        <taxon>Craniata</taxon>
        <taxon>Vertebrata</taxon>
        <taxon>Euteleostomi</taxon>
        <taxon>Mammalia</taxon>
        <taxon>Eutheria</taxon>
        <taxon>Euarchontoglires</taxon>
        <taxon>Glires</taxon>
        <taxon>Rodentia</taxon>
        <taxon>Myomorpha</taxon>
        <taxon>Muroidea</taxon>
        <taxon>Cricetidae</taxon>
        <taxon>Arvicolinae</taxon>
        <taxon>Microtus</taxon>
    </lineage>
</organism>
<dbReference type="InterPro" id="IPR032675">
    <property type="entry name" value="LRR_dom_sf"/>
</dbReference>
<proteinExistence type="predicted"/>
<dbReference type="Gene3D" id="3.80.10.10">
    <property type="entry name" value="Ribonuclease Inhibitor"/>
    <property type="match status" value="1"/>
</dbReference>
<accession>A0A8J6GGC6</accession>
<evidence type="ECO:0000313" key="1">
    <source>
        <dbReference type="EMBL" id="KAH0509792.1"/>
    </source>
</evidence>
<evidence type="ECO:0000313" key="2">
    <source>
        <dbReference type="Proteomes" id="UP000710432"/>
    </source>
</evidence>
<gene>
    <name evidence="1" type="ORF">LTLLF_158315</name>
</gene>
<dbReference type="Proteomes" id="UP000710432">
    <property type="component" value="Unassembled WGS sequence"/>
</dbReference>
<protein>
    <submittedName>
        <fullName evidence="1">Lysine-specific demethylase 2B</fullName>
    </submittedName>
</protein>
<comment type="caution">
    <text evidence="1">The sequence shown here is derived from an EMBL/GenBank/DDBJ whole genome shotgun (WGS) entry which is preliminary data.</text>
</comment>
<dbReference type="EMBL" id="JAATJU010022740">
    <property type="protein sequence ID" value="KAH0509792.1"/>
    <property type="molecule type" value="Genomic_DNA"/>
</dbReference>
<dbReference type="SUPFAM" id="SSF52047">
    <property type="entry name" value="RNI-like"/>
    <property type="match status" value="1"/>
</dbReference>
<dbReference type="AlphaFoldDB" id="A0A8J6GGC6"/>
<sequence length="146" mass="16592">MRDLLSPPTDNRPGQMDNRSKLRNIVELRLAGLDITDASVWLIICHMPLLSELHLSYCNHVTHHSINLLTKVGTTTQDSLTEINLSDCNKVTDQCLSFFKCCGNICHIDLRYFKQVTKEGCEQFIAEMPVSVQFGQVEEKLLQKLS</sequence>